<keyword evidence="1 4" id="KW-0378">Hydrolase</keyword>
<feature type="active site" description="Nucleophile" evidence="4">
    <location>
        <position position="55"/>
    </location>
</feature>
<evidence type="ECO:0000256" key="2">
    <source>
        <dbReference type="ARBA" id="ARBA00022963"/>
    </source>
</evidence>
<dbReference type="CDD" id="cd07208">
    <property type="entry name" value="Pat_hypo_Ecoli_yjju_like"/>
    <property type="match status" value="1"/>
</dbReference>
<keyword evidence="2 4" id="KW-0442">Lipid degradation</keyword>
<dbReference type="AlphaFoldDB" id="A0A6N8F5Q6"/>
<comment type="caution">
    <text evidence="6">The sequence shown here is derived from an EMBL/GenBank/DDBJ whole genome shotgun (WGS) entry which is preliminary data.</text>
</comment>
<dbReference type="InterPro" id="IPR016035">
    <property type="entry name" value="Acyl_Trfase/lysoPLipase"/>
</dbReference>
<dbReference type="PANTHER" id="PTHR14226:SF25">
    <property type="entry name" value="PHOSPHOESTERASE"/>
    <property type="match status" value="1"/>
</dbReference>
<feature type="short sequence motif" description="GXGXXG" evidence="4">
    <location>
        <begin position="25"/>
        <end position="30"/>
    </location>
</feature>
<proteinExistence type="predicted"/>
<dbReference type="GO" id="GO:0016042">
    <property type="term" value="P:lipid catabolic process"/>
    <property type="evidence" value="ECO:0007669"/>
    <property type="project" value="UniProtKB-UniRule"/>
</dbReference>
<keyword evidence="3 4" id="KW-0443">Lipid metabolism</keyword>
<evidence type="ECO:0000313" key="6">
    <source>
        <dbReference type="EMBL" id="MUH71976.1"/>
    </source>
</evidence>
<organism evidence="6 7">
    <name type="scientific">Psychrosphaera haliotis</name>
    <dbReference type="NCBI Taxonomy" id="555083"/>
    <lineage>
        <taxon>Bacteria</taxon>
        <taxon>Pseudomonadati</taxon>
        <taxon>Pseudomonadota</taxon>
        <taxon>Gammaproteobacteria</taxon>
        <taxon>Alteromonadales</taxon>
        <taxon>Pseudoalteromonadaceae</taxon>
        <taxon>Psychrosphaera</taxon>
    </lineage>
</organism>
<feature type="active site" description="Proton acceptor" evidence="4">
    <location>
        <position position="177"/>
    </location>
</feature>
<feature type="short sequence motif" description="DGA/G" evidence="4">
    <location>
        <begin position="177"/>
        <end position="179"/>
    </location>
</feature>
<evidence type="ECO:0000256" key="4">
    <source>
        <dbReference type="PROSITE-ProRule" id="PRU01161"/>
    </source>
</evidence>
<dbReference type="PANTHER" id="PTHR14226">
    <property type="entry name" value="NEUROPATHY TARGET ESTERASE/SWISS CHEESE D.MELANOGASTER"/>
    <property type="match status" value="1"/>
</dbReference>
<evidence type="ECO:0000313" key="7">
    <source>
        <dbReference type="Proteomes" id="UP000439994"/>
    </source>
</evidence>
<name>A0A6N8F5Q6_9GAMM</name>
<dbReference type="OrthoDB" id="9802424at2"/>
<dbReference type="EMBL" id="WOCD01000003">
    <property type="protein sequence ID" value="MUH71976.1"/>
    <property type="molecule type" value="Genomic_DNA"/>
</dbReference>
<evidence type="ECO:0000256" key="1">
    <source>
        <dbReference type="ARBA" id="ARBA00022801"/>
    </source>
</evidence>
<reference evidence="6 7" key="1">
    <citation type="submission" date="2019-11" db="EMBL/GenBank/DDBJ databases">
        <title>P. haliotis isolates from Z. marina roots.</title>
        <authorList>
            <person name="Cohen M."/>
            <person name="Jospin G."/>
            <person name="Eisen J.A."/>
            <person name="Coil D.A."/>
        </authorList>
    </citation>
    <scope>NUCLEOTIDE SEQUENCE [LARGE SCALE GENOMIC DNA]</scope>
    <source>
        <strain evidence="6 7">UCD-MCMsp1aY</strain>
    </source>
</reference>
<dbReference type="RefSeq" id="WP_155695193.1">
    <property type="nucleotide sequence ID" value="NZ_WOCD01000003.1"/>
</dbReference>
<sequence>MIGSTDYSKTNLTEPQQGLALVAEGGGQRGVFTAGVLDSWLLSNFNPFEILVGTSAGAQNIASFMSEQFGYAYSAISDLTNSDEFFNVWSAFKGKHMMDLDWYFSQVEASAYQLDTKAATLKAKNRKLYFSSTKATSMETALLDPNKIGWIPALKASSAIPFLYRRGVTLNQEALVDGGVSAPIPIKEAVNLGANKAVVIRTSKTAETAIGEVLKRAKPIFCSRNRTPQVYKILDVHESSYAEAQSFIQNPPTGVDVLEVTPSRPLQSKVLGSTKAALISDYKQGLKAGYDFLVQHQLMTPGANKRLHS</sequence>
<dbReference type="InterPro" id="IPR002641">
    <property type="entry name" value="PNPLA_dom"/>
</dbReference>
<evidence type="ECO:0000256" key="3">
    <source>
        <dbReference type="ARBA" id="ARBA00023098"/>
    </source>
</evidence>
<feature type="domain" description="PNPLA" evidence="5">
    <location>
        <begin position="21"/>
        <end position="190"/>
    </location>
</feature>
<gene>
    <name evidence="6" type="ORF">GNP35_05495</name>
</gene>
<accession>A0A6N8F5Q6</accession>
<dbReference type="Gene3D" id="3.40.1090.10">
    <property type="entry name" value="Cytosolic phospholipase A2 catalytic domain"/>
    <property type="match status" value="2"/>
</dbReference>
<dbReference type="InterPro" id="IPR050301">
    <property type="entry name" value="NTE"/>
</dbReference>
<dbReference type="Pfam" id="PF01734">
    <property type="entry name" value="Patatin"/>
    <property type="match status" value="1"/>
</dbReference>
<dbReference type="Proteomes" id="UP000439994">
    <property type="component" value="Unassembled WGS sequence"/>
</dbReference>
<evidence type="ECO:0000259" key="5">
    <source>
        <dbReference type="PROSITE" id="PS51635"/>
    </source>
</evidence>
<feature type="short sequence motif" description="GXSXG" evidence="4">
    <location>
        <begin position="53"/>
        <end position="57"/>
    </location>
</feature>
<dbReference type="InterPro" id="IPR045943">
    <property type="entry name" value="DUF6363"/>
</dbReference>
<protein>
    <submittedName>
        <fullName evidence="6">Patatin family protein</fullName>
    </submittedName>
</protein>
<dbReference type="SUPFAM" id="SSF52151">
    <property type="entry name" value="FabD/lysophospholipase-like"/>
    <property type="match status" value="1"/>
</dbReference>
<dbReference type="Pfam" id="PF19890">
    <property type="entry name" value="DUF6363"/>
    <property type="match status" value="1"/>
</dbReference>
<dbReference type="GO" id="GO:0016787">
    <property type="term" value="F:hydrolase activity"/>
    <property type="evidence" value="ECO:0007669"/>
    <property type="project" value="UniProtKB-UniRule"/>
</dbReference>
<dbReference type="PROSITE" id="PS51635">
    <property type="entry name" value="PNPLA"/>
    <property type="match status" value="1"/>
</dbReference>
<dbReference type="InterPro" id="IPR037483">
    <property type="entry name" value="YjjU-like"/>
</dbReference>
<keyword evidence="7" id="KW-1185">Reference proteome</keyword>